<dbReference type="InterPro" id="IPR013099">
    <property type="entry name" value="K_chnl_dom"/>
</dbReference>
<name>A0A3A1QYS5_9BACI</name>
<sequence length="462" mass="52402">MRFIRVLFILILTMLFSQTVSAEENKVTKVISVDTLEINNQKEVTLYGVSTEIYEEYQKFAEENDIRTFGMDYKTVGELELYTFTGNEYTEVDAIKELEKLLLNKRVHLKEMDNNQFLVFFSADDTYSLNQLILANGYGSLDNNIGSEHKMDFLLEEKNAQDKSLGVWNISFISAGSGSSETTLPGAIYIFLSIFFILNFFIFIFSVRKLSSLPSWSGLLYGLTSLLLIPFPAMVFSLQYELAAKIFLALVFLGIGFIFYYLSIFIIKHKEVLTIPKLLGLIVGGVFIIISFFAIVYSTFDHPRFISVLEQGFSKNQIISDTRVLGGDHIFVNDNKDSFNQYADYIYFSGTTFFGGSYGDVLPKGNIRFIVLIEMLTSFLLQLVFFGIIINIVYEKFIAHKRSQPATVKADDKPKTNQDPYKEEELPSENSAGIEQKTGNNSSLLTLIVVLLGVLFAKKQDK</sequence>
<evidence type="ECO:0000256" key="1">
    <source>
        <dbReference type="SAM" id="MobiDB-lite"/>
    </source>
</evidence>
<feature type="transmembrane region" description="Helical" evidence="2">
    <location>
        <begin position="278"/>
        <end position="300"/>
    </location>
</feature>
<dbReference type="Gene3D" id="1.10.287.70">
    <property type="match status" value="1"/>
</dbReference>
<evidence type="ECO:0000256" key="2">
    <source>
        <dbReference type="SAM" id="Phobius"/>
    </source>
</evidence>
<feature type="chain" id="PRO_5017470955" description="Potassium channel domain-containing protein" evidence="3">
    <location>
        <begin position="23"/>
        <end position="462"/>
    </location>
</feature>
<evidence type="ECO:0000313" key="6">
    <source>
        <dbReference type="Proteomes" id="UP000265801"/>
    </source>
</evidence>
<dbReference type="Pfam" id="PF07885">
    <property type="entry name" value="Ion_trans_2"/>
    <property type="match status" value="1"/>
</dbReference>
<dbReference type="InterPro" id="IPR035437">
    <property type="entry name" value="SNase_OB-fold_sf"/>
</dbReference>
<accession>A0A3A1QYS5</accession>
<feature type="transmembrane region" description="Helical" evidence="2">
    <location>
        <begin position="246"/>
        <end position="266"/>
    </location>
</feature>
<feature type="domain" description="Potassium channel" evidence="4">
    <location>
        <begin position="339"/>
        <end position="393"/>
    </location>
</feature>
<reference evidence="5 6" key="1">
    <citation type="submission" date="2018-09" db="EMBL/GenBank/DDBJ databases">
        <title>Bacillus saliacetes sp. nov., isolated from Thai shrimp paste (Ka-pi).</title>
        <authorList>
            <person name="Daroonpunt R."/>
            <person name="Tanasupawat S."/>
            <person name="Yiamsombut S."/>
        </authorList>
    </citation>
    <scope>NUCLEOTIDE SEQUENCE [LARGE SCALE GENOMIC DNA]</scope>
    <source>
        <strain evidence="5 6">SKP7-4</strain>
    </source>
</reference>
<feature type="compositionally biased region" description="Basic and acidic residues" evidence="1">
    <location>
        <begin position="409"/>
        <end position="425"/>
    </location>
</feature>
<dbReference type="SUPFAM" id="SSF50199">
    <property type="entry name" value="Staphylococcal nuclease"/>
    <property type="match status" value="1"/>
</dbReference>
<feature type="transmembrane region" description="Helical" evidence="2">
    <location>
        <begin position="219"/>
        <end position="240"/>
    </location>
</feature>
<proteinExistence type="predicted"/>
<dbReference type="Gene3D" id="2.40.50.90">
    <property type="match status" value="1"/>
</dbReference>
<protein>
    <recommendedName>
        <fullName evidence="4">Potassium channel domain-containing protein</fullName>
    </recommendedName>
</protein>
<keyword evidence="6" id="KW-1185">Reference proteome</keyword>
<feature type="transmembrane region" description="Helical" evidence="2">
    <location>
        <begin position="369"/>
        <end position="394"/>
    </location>
</feature>
<feature type="signal peptide" evidence="3">
    <location>
        <begin position="1"/>
        <end position="22"/>
    </location>
</feature>
<evidence type="ECO:0000313" key="5">
    <source>
        <dbReference type="EMBL" id="RIW32544.1"/>
    </source>
</evidence>
<keyword evidence="2" id="KW-0472">Membrane</keyword>
<feature type="transmembrane region" description="Helical" evidence="2">
    <location>
        <begin position="187"/>
        <end position="207"/>
    </location>
</feature>
<organism evidence="5 6">
    <name type="scientific">Bacillus salacetis</name>
    <dbReference type="NCBI Taxonomy" id="2315464"/>
    <lineage>
        <taxon>Bacteria</taxon>
        <taxon>Bacillati</taxon>
        <taxon>Bacillota</taxon>
        <taxon>Bacilli</taxon>
        <taxon>Bacillales</taxon>
        <taxon>Bacillaceae</taxon>
        <taxon>Bacillus</taxon>
    </lineage>
</organism>
<gene>
    <name evidence="5" type="ORF">D3H55_13240</name>
</gene>
<evidence type="ECO:0000259" key="4">
    <source>
        <dbReference type="Pfam" id="PF07885"/>
    </source>
</evidence>
<dbReference type="SUPFAM" id="SSF81324">
    <property type="entry name" value="Voltage-gated potassium channels"/>
    <property type="match status" value="1"/>
</dbReference>
<feature type="transmembrane region" description="Helical" evidence="2">
    <location>
        <begin position="439"/>
        <end position="457"/>
    </location>
</feature>
<comment type="caution">
    <text evidence="5">The sequence shown here is derived from an EMBL/GenBank/DDBJ whole genome shotgun (WGS) entry which is preliminary data.</text>
</comment>
<dbReference type="OrthoDB" id="9813518at2"/>
<dbReference type="AlphaFoldDB" id="A0A3A1QYS5"/>
<dbReference type="Proteomes" id="UP000265801">
    <property type="component" value="Unassembled WGS sequence"/>
</dbReference>
<evidence type="ECO:0000256" key="3">
    <source>
        <dbReference type="SAM" id="SignalP"/>
    </source>
</evidence>
<dbReference type="EMBL" id="QXIR01000017">
    <property type="protein sequence ID" value="RIW32544.1"/>
    <property type="molecule type" value="Genomic_DNA"/>
</dbReference>
<feature type="region of interest" description="Disordered" evidence="1">
    <location>
        <begin position="408"/>
        <end position="435"/>
    </location>
</feature>
<keyword evidence="2" id="KW-0812">Transmembrane</keyword>
<keyword evidence="3" id="KW-0732">Signal</keyword>
<keyword evidence="2" id="KW-1133">Transmembrane helix</keyword>